<dbReference type="AlphaFoldDB" id="L0PGB0"/>
<dbReference type="EMBL" id="CAKM01000288">
    <property type="protein sequence ID" value="CCJ31378.1"/>
    <property type="molecule type" value="Genomic_DNA"/>
</dbReference>
<dbReference type="InParanoid" id="L0PGB0"/>
<reference evidence="1 2" key="1">
    <citation type="journal article" date="2012" name="MBio">
        <title>De novo assembly of the Pneumocystis jirovecii genome from a single bronchoalveolar lavage fluid specimen from a patient.</title>
        <authorList>
            <person name="Cisse O.H."/>
            <person name="Pagni M."/>
            <person name="Hauser P.M."/>
        </authorList>
    </citation>
    <scope>NUCLEOTIDE SEQUENCE [LARGE SCALE GENOMIC DNA]</scope>
    <source>
        <strain evidence="1 2">SE8</strain>
    </source>
</reference>
<comment type="caution">
    <text evidence="1">The sequence shown here is derived from an EMBL/GenBank/DDBJ whole genome shotgun (WGS) entry which is preliminary data.</text>
</comment>
<evidence type="ECO:0000313" key="2">
    <source>
        <dbReference type="Proteomes" id="UP000010422"/>
    </source>
</evidence>
<organism evidence="2">
    <name type="scientific">Pneumocystis jirovecii</name>
    <name type="common">Human pneumocystis pneumonia agent</name>
    <dbReference type="NCBI Taxonomy" id="42068"/>
    <lineage>
        <taxon>Eukaryota</taxon>
        <taxon>Fungi</taxon>
        <taxon>Dikarya</taxon>
        <taxon>Ascomycota</taxon>
        <taxon>Taphrinomycotina</taxon>
        <taxon>Pneumocystomycetes</taxon>
        <taxon>Pneumocystaceae</taxon>
        <taxon>Pneumocystis</taxon>
    </lineage>
</organism>
<sequence>MNLKNHILITQSLINIFESRQLNIENQDTSDLYNILENELKALASMHIEVNDIINLYKKNGSFVEKKQTFNESKAQDKALTAFFVSIIVIDGFYDKWKCYKKAWYIGWFIFKPYGKSYIAQRLYQLQNAKKKLLNIIRSGQDKDTNTIKDAFEMTPMKHFYMK</sequence>
<dbReference type="STRING" id="1209962.L0PGB0"/>
<accession>L0PGB0</accession>
<gene>
    <name evidence="1" type="ORF">PNEJI1_003617</name>
</gene>
<protein>
    <submittedName>
        <fullName evidence="1">Uncharacterized protein</fullName>
    </submittedName>
</protein>
<proteinExistence type="predicted"/>
<name>L0PGB0_PNEJI</name>
<dbReference type="VEuPathDB" id="FungiDB:PNEJI1_003617"/>
<evidence type="ECO:0000313" key="1">
    <source>
        <dbReference type="EMBL" id="CCJ31378.1"/>
    </source>
</evidence>
<dbReference type="Proteomes" id="UP000010422">
    <property type="component" value="Unassembled WGS sequence"/>
</dbReference>